<dbReference type="SUPFAM" id="SSF69360">
    <property type="entry name" value="Cell wall binding repeat"/>
    <property type="match status" value="1"/>
</dbReference>
<dbReference type="Pfam" id="PF14903">
    <property type="entry name" value="WG_beta_rep"/>
    <property type="match status" value="2"/>
</dbReference>
<evidence type="ECO:0008006" key="3">
    <source>
        <dbReference type="Google" id="ProtNLM"/>
    </source>
</evidence>
<proteinExistence type="predicted"/>
<organism evidence="1 2">
    <name type="scientific">Moraxella lacunata</name>
    <dbReference type="NCBI Taxonomy" id="477"/>
    <lineage>
        <taxon>Bacteria</taxon>
        <taxon>Pseudomonadati</taxon>
        <taxon>Pseudomonadota</taxon>
        <taxon>Gammaproteobacteria</taxon>
        <taxon>Moraxellales</taxon>
        <taxon>Moraxellaceae</taxon>
        <taxon>Moraxella</taxon>
    </lineage>
</organism>
<accession>A0A378QDA5</accession>
<gene>
    <name evidence="1" type="ORF">NCTC7911_00244</name>
</gene>
<sequence>MVIPLIFDYAGEFVRGMAEVKQNGKYGYIDKTGSIVIPTIYDKTERLDDELIEVEQNDKSGMIDNTGKEVLPIEYDYIRDFSDTLMIIKHHDKFGVFYKPEQTILPTWYDDITEDDDGLAVFWRHTLGFLSKIVYKLSNGKFGIQTGYFDSKGNEISPNQHHQENIQTATSNLAMNINKITHCSG</sequence>
<dbReference type="EMBL" id="UGQC01000001">
    <property type="protein sequence ID" value="STY98876.1"/>
    <property type="molecule type" value="Genomic_DNA"/>
</dbReference>
<name>A0A378QDA5_MORLA</name>
<dbReference type="InterPro" id="IPR032774">
    <property type="entry name" value="WG_beta_rep"/>
</dbReference>
<evidence type="ECO:0000313" key="1">
    <source>
        <dbReference type="EMBL" id="STY98876.1"/>
    </source>
</evidence>
<dbReference type="PANTHER" id="PTHR37841:SF1">
    <property type="entry name" value="DUF3298 DOMAIN-CONTAINING PROTEIN"/>
    <property type="match status" value="1"/>
</dbReference>
<evidence type="ECO:0000313" key="2">
    <source>
        <dbReference type="Proteomes" id="UP000254107"/>
    </source>
</evidence>
<dbReference type="Proteomes" id="UP000254107">
    <property type="component" value="Unassembled WGS sequence"/>
</dbReference>
<protein>
    <recommendedName>
        <fullName evidence="3">KWG Leptospira</fullName>
    </recommendedName>
</protein>
<dbReference type="AlphaFoldDB" id="A0A378QDA5"/>
<keyword evidence="2" id="KW-1185">Reference proteome</keyword>
<dbReference type="PANTHER" id="PTHR37841">
    <property type="entry name" value="GLR2918 PROTEIN"/>
    <property type="match status" value="1"/>
</dbReference>
<reference evidence="1 2" key="1">
    <citation type="submission" date="2018-06" db="EMBL/GenBank/DDBJ databases">
        <authorList>
            <consortium name="Pathogen Informatics"/>
            <person name="Doyle S."/>
        </authorList>
    </citation>
    <scope>NUCLEOTIDE SEQUENCE [LARGE SCALE GENOMIC DNA]</scope>
    <source>
        <strain evidence="1 2">NCTC7911</strain>
    </source>
</reference>